<keyword evidence="2" id="KW-1185">Reference proteome</keyword>
<organism evidence="1 2">
    <name type="scientific">Mesorhizobium escarrei</name>
    <dbReference type="NCBI Taxonomy" id="666018"/>
    <lineage>
        <taxon>Bacteria</taxon>
        <taxon>Pseudomonadati</taxon>
        <taxon>Pseudomonadota</taxon>
        <taxon>Alphaproteobacteria</taxon>
        <taxon>Hyphomicrobiales</taxon>
        <taxon>Phyllobacteriaceae</taxon>
        <taxon>Mesorhizobium</taxon>
    </lineage>
</organism>
<evidence type="ECO:0000313" key="2">
    <source>
        <dbReference type="Proteomes" id="UP001153050"/>
    </source>
</evidence>
<proteinExistence type="predicted"/>
<comment type="caution">
    <text evidence="1">The sequence shown here is derived from an EMBL/GenBank/DDBJ whole genome shotgun (WGS) entry which is preliminary data.</text>
</comment>
<gene>
    <name evidence="1" type="ORF">MES5069_350020</name>
</gene>
<protein>
    <submittedName>
        <fullName evidence="1">Uncharacterized protein</fullName>
    </submittedName>
</protein>
<dbReference type="Proteomes" id="UP001153050">
    <property type="component" value="Unassembled WGS sequence"/>
</dbReference>
<reference evidence="1 2" key="1">
    <citation type="submission" date="2022-03" db="EMBL/GenBank/DDBJ databases">
        <authorList>
            <person name="Brunel B."/>
        </authorList>
    </citation>
    <scope>NUCLEOTIDE SEQUENCE [LARGE SCALE GENOMIC DNA]</scope>
    <source>
        <strain evidence="1">STM5069sample</strain>
    </source>
</reference>
<accession>A0ABM9E0Y0</accession>
<name>A0ABM9E0Y0_9HYPH</name>
<sequence>MLFWVCVDDKPIALPTQIDVYPGNSQPMEAKLRYQANTPSWTSSRPT</sequence>
<dbReference type="EMBL" id="CAKXZT010000130">
    <property type="protein sequence ID" value="CAH2402721.1"/>
    <property type="molecule type" value="Genomic_DNA"/>
</dbReference>
<evidence type="ECO:0000313" key="1">
    <source>
        <dbReference type="EMBL" id="CAH2402721.1"/>
    </source>
</evidence>